<dbReference type="PANTHER" id="PTHR46264">
    <property type="entry name" value="TYROSINE-TRNA LIGASE"/>
    <property type="match status" value="1"/>
</dbReference>
<protein>
    <recommendedName>
        <fullName evidence="1">tyrosine--tRNA ligase</fullName>
        <ecNumber evidence="1">6.1.1.1</ecNumber>
    </recommendedName>
    <alternativeName>
        <fullName evidence="7">Tyrosyl-tRNA synthetase</fullName>
    </alternativeName>
</protein>
<dbReference type="InterPro" id="IPR002307">
    <property type="entry name" value="Tyr-tRNA-ligase"/>
</dbReference>
<accession>A0ABQ8FSP8</accession>
<dbReference type="InterPro" id="IPR050489">
    <property type="entry name" value="Tyr-tRNA_synthase"/>
</dbReference>
<evidence type="ECO:0000256" key="1">
    <source>
        <dbReference type="ARBA" id="ARBA00013160"/>
    </source>
</evidence>
<dbReference type="GO" id="GO:0004812">
    <property type="term" value="F:aminoacyl-tRNA ligase activity"/>
    <property type="evidence" value="ECO:0007669"/>
    <property type="project" value="UniProtKB-KW"/>
</dbReference>
<dbReference type="PRINTS" id="PR01040">
    <property type="entry name" value="TRNASYNTHTYR"/>
</dbReference>
<evidence type="ECO:0000256" key="7">
    <source>
        <dbReference type="ARBA" id="ARBA00033323"/>
    </source>
</evidence>
<keyword evidence="6 9" id="KW-0030">Aminoacyl-tRNA synthetase</keyword>
<dbReference type="EC" id="6.1.1.1" evidence="1"/>
<evidence type="ECO:0000256" key="2">
    <source>
        <dbReference type="ARBA" id="ARBA00022598"/>
    </source>
</evidence>
<evidence type="ECO:0000256" key="9">
    <source>
        <dbReference type="RuleBase" id="RU363036"/>
    </source>
</evidence>
<evidence type="ECO:0000313" key="10">
    <source>
        <dbReference type="EMBL" id="KAH7018658.1"/>
    </source>
</evidence>
<evidence type="ECO:0000256" key="6">
    <source>
        <dbReference type="ARBA" id="ARBA00023146"/>
    </source>
</evidence>
<dbReference type="InterPro" id="IPR014729">
    <property type="entry name" value="Rossmann-like_a/b/a_fold"/>
</dbReference>
<keyword evidence="4 9" id="KW-0067">ATP-binding</keyword>
<keyword evidence="5 9" id="KW-0648">Protein biosynthesis</keyword>
<sequence length="386" mass="42535">MIPSEERLRLVTRRQSLHDPADAQLLEKLLAEKEQPKIAWVTAPTGKPHVGYLVPLAKLVDFLRAGLDVTVYCVDVYSFLVNYVHPMHVVAHRREYYRLLVSAVLQSLGVQPGAVKFVSESSIAYSKEFVTDMQRLCALMTQQDARNTCEEVANTAMLSPMLCCIHQSLAEEYLAMDIQFGGEDQAGLFAHARQFMPLLGYRQRLHLMNPMVAGLDGLKMSSSKPAATKIEFLDDPPTVRRKVQHAACPPRQTVENGILELLKHVLVPVSELRLERARGQTGLNTEEGAGGGCGCGGGRPFVADGAPDGAVFSVARAARQPGMEEEHLHFASYAELERAYVSGAIEPAPLKAAVEAAFNDLLAPIREVYAQSKEWQEVDRAAYPEQ</sequence>
<reference evidence="10 11" key="1">
    <citation type="journal article" date="2021" name="Nat. Commun.">
        <title>Genetic determinants of endophytism in the Arabidopsis root mycobiome.</title>
        <authorList>
            <person name="Mesny F."/>
            <person name="Miyauchi S."/>
            <person name="Thiergart T."/>
            <person name="Pickel B."/>
            <person name="Atanasova L."/>
            <person name="Karlsson M."/>
            <person name="Huettel B."/>
            <person name="Barry K.W."/>
            <person name="Haridas S."/>
            <person name="Chen C."/>
            <person name="Bauer D."/>
            <person name="Andreopoulos W."/>
            <person name="Pangilinan J."/>
            <person name="LaButti K."/>
            <person name="Riley R."/>
            <person name="Lipzen A."/>
            <person name="Clum A."/>
            <person name="Drula E."/>
            <person name="Henrissat B."/>
            <person name="Kohler A."/>
            <person name="Grigoriev I.V."/>
            <person name="Martin F.M."/>
            <person name="Hacquard S."/>
        </authorList>
    </citation>
    <scope>NUCLEOTIDE SEQUENCE [LARGE SCALE GENOMIC DNA]</scope>
    <source>
        <strain evidence="10 11">MPI-SDFR-AT-0080</strain>
    </source>
</reference>
<dbReference type="Proteomes" id="UP000774617">
    <property type="component" value="Unassembled WGS sequence"/>
</dbReference>
<dbReference type="PIRSF" id="PIRSF006588">
    <property type="entry name" value="TyrRS_arch_euk"/>
    <property type="match status" value="1"/>
</dbReference>
<gene>
    <name evidence="10" type="ORF">B0J12DRAFT_688597</name>
</gene>
<dbReference type="PANTHER" id="PTHR46264:SF4">
    <property type="entry name" value="TYROSINE--TRNA LIGASE, CYTOPLASMIC"/>
    <property type="match status" value="1"/>
</dbReference>
<evidence type="ECO:0000256" key="4">
    <source>
        <dbReference type="ARBA" id="ARBA00022840"/>
    </source>
</evidence>
<keyword evidence="11" id="KW-1185">Reference proteome</keyword>
<comment type="caution">
    <text evidence="10">The sequence shown here is derived from an EMBL/GenBank/DDBJ whole genome shotgun (WGS) entry which is preliminary data.</text>
</comment>
<dbReference type="InterPro" id="IPR023617">
    <property type="entry name" value="Tyr-tRNA-ligase_arc/euk-type"/>
</dbReference>
<evidence type="ECO:0000256" key="3">
    <source>
        <dbReference type="ARBA" id="ARBA00022741"/>
    </source>
</evidence>
<dbReference type="EMBL" id="JAGTJR010000071">
    <property type="protein sequence ID" value="KAH7018658.1"/>
    <property type="molecule type" value="Genomic_DNA"/>
</dbReference>
<comment type="catalytic activity">
    <reaction evidence="8">
        <text>tRNA(Tyr) + L-tyrosine + ATP = L-tyrosyl-tRNA(Tyr) + AMP + diphosphate + H(+)</text>
        <dbReference type="Rhea" id="RHEA:10220"/>
        <dbReference type="Rhea" id="RHEA-COMP:9706"/>
        <dbReference type="Rhea" id="RHEA-COMP:9707"/>
        <dbReference type="ChEBI" id="CHEBI:15378"/>
        <dbReference type="ChEBI" id="CHEBI:30616"/>
        <dbReference type="ChEBI" id="CHEBI:33019"/>
        <dbReference type="ChEBI" id="CHEBI:58315"/>
        <dbReference type="ChEBI" id="CHEBI:78442"/>
        <dbReference type="ChEBI" id="CHEBI:78536"/>
        <dbReference type="ChEBI" id="CHEBI:456215"/>
        <dbReference type="EC" id="6.1.1.1"/>
    </reaction>
</comment>
<proteinExistence type="inferred from homology"/>
<organism evidence="10 11">
    <name type="scientific">Macrophomina phaseolina</name>
    <dbReference type="NCBI Taxonomy" id="35725"/>
    <lineage>
        <taxon>Eukaryota</taxon>
        <taxon>Fungi</taxon>
        <taxon>Dikarya</taxon>
        <taxon>Ascomycota</taxon>
        <taxon>Pezizomycotina</taxon>
        <taxon>Dothideomycetes</taxon>
        <taxon>Dothideomycetes incertae sedis</taxon>
        <taxon>Botryosphaeriales</taxon>
        <taxon>Botryosphaeriaceae</taxon>
        <taxon>Macrophomina</taxon>
    </lineage>
</organism>
<evidence type="ECO:0000256" key="5">
    <source>
        <dbReference type="ARBA" id="ARBA00022917"/>
    </source>
</evidence>
<dbReference type="Gene3D" id="3.40.50.620">
    <property type="entry name" value="HUPs"/>
    <property type="match status" value="1"/>
</dbReference>
<dbReference type="Gene3D" id="1.10.240.10">
    <property type="entry name" value="Tyrosyl-Transfer RNA Synthetase"/>
    <property type="match status" value="1"/>
</dbReference>
<dbReference type="Pfam" id="PF00579">
    <property type="entry name" value="tRNA-synt_1b"/>
    <property type="match status" value="1"/>
</dbReference>
<keyword evidence="3 9" id="KW-0547">Nucleotide-binding</keyword>
<dbReference type="SUPFAM" id="SSF52374">
    <property type="entry name" value="Nucleotidylyl transferase"/>
    <property type="match status" value="1"/>
</dbReference>
<comment type="similarity">
    <text evidence="9">Belongs to the class-I aminoacyl-tRNA synthetase family.</text>
</comment>
<dbReference type="InterPro" id="IPR002305">
    <property type="entry name" value="aa-tRNA-synth_Ic"/>
</dbReference>
<name>A0ABQ8FSP8_9PEZI</name>
<evidence type="ECO:0000313" key="11">
    <source>
        <dbReference type="Proteomes" id="UP000774617"/>
    </source>
</evidence>
<evidence type="ECO:0000256" key="8">
    <source>
        <dbReference type="ARBA" id="ARBA00048248"/>
    </source>
</evidence>
<keyword evidence="2 9" id="KW-0436">Ligase</keyword>